<dbReference type="Pfam" id="PF08593">
    <property type="entry name" value="Mug135_C"/>
    <property type="match status" value="1"/>
</dbReference>
<accession>A5E1D6</accession>
<dbReference type="GeneID" id="5232803"/>
<reference evidence="4 5" key="1">
    <citation type="journal article" date="2009" name="Nature">
        <title>Evolution of pathogenicity and sexual reproduction in eight Candida genomes.</title>
        <authorList>
            <person name="Butler G."/>
            <person name="Rasmussen M.D."/>
            <person name="Lin M.F."/>
            <person name="Santos M.A."/>
            <person name="Sakthikumar S."/>
            <person name="Munro C.A."/>
            <person name="Rheinbay E."/>
            <person name="Grabherr M."/>
            <person name="Forche A."/>
            <person name="Reedy J.L."/>
            <person name="Agrafioti I."/>
            <person name="Arnaud M.B."/>
            <person name="Bates S."/>
            <person name="Brown A.J."/>
            <person name="Brunke S."/>
            <person name="Costanzo M.C."/>
            <person name="Fitzpatrick D.A."/>
            <person name="de Groot P.W."/>
            <person name="Harris D."/>
            <person name="Hoyer L.L."/>
            <person name="Hube B."/>
            <person name="Klis F.M."/>
            <person name="Kodira C."/>
            <person name="Lennard N."/>
            <person name="Logue M.E."/>
            <person name="Martin R."/>
            <person name="Neiman A.M."/>
            <person name="Nikolaou E."/>
            <person name="Quail M.A."/>
            <person name="Quinn J."/>
            <person name="Santos M.C."/>
            <person name="Schmitzberger F.F."/>
            <person name="Sherlock G."/>
            <person name="Shah P."/>
            <person name="Silverstein K.A."/>
            <person name="Skrzypek M.S."/>
            <person name="Soll D."/>
            <person name="Staggs R."/>
            <person name="Stansfield I."/>
            <person name="Stumpf M.P."/>
            <person name="Sudbery P.E."/>
            <person name="Srikantha T."/>
            <person name="Zeng Q."/>
            <person name="Berman J."/>
            <person name="Berriman M."/>
            <person name="Heitman J."/>
            <person name="Gow N.A."/>
            <person name="Lorenz M.C."/>
            <person name="Birren B.W."/>
            <person name="Kellis M."/>
            <person name="Cuomo C.A."/>
        </authorList>
    </citation>
    <scope>NUCLEOTIDE SEQUENCE [LARGE SCALE GENOMIC DNA]</scope>
    <source>
        <strain evidence="5">ATCC 11503 / BCRC 21390 / CBS 2605 / JCM 1781 / NBRC 1676 / NRRL YB-4239</strain>
    </source>
</reference>
<name>A5E1D6_LODEL</name>
<dbReference type="Proteomes" id="UP000001996">
    <property type="component" value="Unassembled WGS sequence"/>
</dbReference>
<feature type="compositionally biased region" description="Basic and acidic residues" evidence="2">
    <location>
        <begin position="40"/>
        <end position="54"/>
    </location>
</feature>
<dbReference type="KEGG" id="lel:PVL30_002918"/>
<sequence length="165" mass="19961">MTILRKLKTRLNLRLKSPEIEQEQELDFDTDLQQQQRQLHQQEHEHEHEHEQQEHYQQQQHQRLHQKQRKQIISNKLHRRSTSQSDLIFKRSKSKSNSHSRTSSITFPDGSIPEEYGLPPIFKVQDLNNLQRFELIRYLDAFNVSYEGRSEEEMKGLLKEFFAVR</sequence>
<evidence type="ECO:0000259" key="3">
    <source>
        <dbReference type="Pfam" id="PF08593"/>
    </source>
</evidence>
<dbReference type="OrthoDB" id="5297016at2759"/>
<dbReference type="InterPro" id="IPR013902">
    <property type="entry name" value="Mug135-like_C"/>
</dbReference>
<feature type="domain" description="Mug135-like C-terminal" evidence="3">
    <location>
        <begin position="96"/>
        <end position="162"/>
    </location>
</feature>
<evidence type="ECO:0000256" key="1">
    <source>
        <dbReference type="ARBA" id="ARBA00005788"/>
    </source>
</evidence>
<dbReference type="AlphaFoldDB" id="A5E1D6"/>
<comment type="similarity">
    <text evidence="1">Belongs to the UPF0612 family.</text>
</comment>
<feature type="region of interest" description="Disordered" evidence="2">
    <location>
        <begin position="22"/>
        <end position="112"/>
    </location>
</feature>
<keyword evidence="5" id="KW-1185">Reference proteome</keyword>
<gene>
    <name evidence="4" type="ORF">LELG_03423</name>
</gene>
<dbReference type="InParanoid" id="A5E1D6"/>
<feature type="compositionally biased region" description="Basic residues" evidence="2">
    <location>
        <begin position="62"/>
        <end position="81"/>
    </location>
</feature>
<evidence type="ECO:0000313" key="5">
    <source>
        <dbReference type="Proteomes" id="UP000001996"/>
    </source>
</evidence>
<dbReference type="VEuPathDB" id="FungiDB:LELG_03423"/>
<evidence type="ECO:0000256" key="2">
    <source>
        <dbReference type="SAM" id="MobiDB-lite"/>
    </source>
</evidence>
<dbReference type="EMBL" id="CH981527">
    <property type="protein sequence ID" value="EDK45244.1"/>
    <property type="molecule type" value="Genomic_DNA"/>
</dbReference>
<protein>
    <recommendedName>
        <fullName evidence="3">Mug135-like C-terminal domain-containing protein</fullName>
    </recommendedName>
</protein>
<dbReference type="HOGENOM" id="CLU_1611082_0_0_1"/>
<organism evidence="4 5">
    <name type="scientific">Lodderomyces elongisporus (strain ATCC 11503 / CBS 2605 / JCM 1781 / NBRC 1676 / NRRL YB-4239)</name>
    <name type="common">Yeast</name>
    <name type="synonym">Saccharomyces elongisporus</name>
    <dbReference type="NCBI Taxonomy" id="379508"/>
    <lineage>
        <taxon>Eukaryota</taxon>
        <taxon>Fungi</taxon>
        <taxon>Dikarya</taxon>
        <taxon>Ascomycota</taxon>
        <taxon>Saccharomycotina</taxon>
        <taxon>Pichiomycetes</taxon>
        <taxon>Debaryomycetaceae</taxon>
        <taxon>Candida/Lodderomyces clade</taxon>
        <taxon>Lodderomyces</taxon>
    </lineage>
</organism>
<evidence type="ECO:0000313" key="4">
    <source>
        <dbReference type="EMBL" id="EDK45244.1"/>
    </source>
</evidence>
<proteinExistence type="inferred from homology"/>